<comment type="caution">
    <text evidence="1">The sequence shown here is derived from an EMBL/GenBank/DDBJ whole genome shotgun (WGS) entry which is preliminary data.</text>
</comment>
<dbReference type="EMBL" id="JASXSZ010000002">
    <property type="protein sequence ID" value="MDL9979040.1"/>
    <property type="molecule type" value="Genomic_DNA"/>
</dbReference>
<name>A0ABT7MX74_9MICO</name>
<organism evidence="1 2">
    <name type="scientific">Microbacterium candidum</name>
    <dbReference type="NCBI Taxonomy" id="3041922"/>
    <lineage>
        <taxon>Bacteria</taxon>
        <taxon>Bacillati</taxon>
        <taxon>Actinomycetota</taxon>
        <taxon>Actinomycetes</taxon>
        <taxon>Micrococcales</taxon>
        <taxon>Microbacteriaceae</taxon>
        <taxon>Microbacterium</taxon>
    </lineage>
</organism>
<dbReference type="RefSeq" id="WP_286287915.1">
    <property type="nucleotide sequence ID" value="NZ_JASXSZ010000002.1"/>
</dbReference>
<dbReference type="Proteomes" id="UP001235064">
    <property type="component" value="Unassembled WGS sequence"/>
</dbReference>
<sequence length="87" mass="9915">MYFLTLRIGGWNLLNPWIAFHELVGSRPRQLISVALTSIEAWQIRGPRDYFVSTKNNPTLVQDKGVPLVVEMLEDAARISFRWTAAA</sequence>
<reference evidence="1 2" key="1">
    <citation type="submission" date="2023-06" db="EMBL/GenBank/DDBJ databases">
        <title>Microbacterium sp. nov., isolated from a waste landfill.</title>
        <authorList>
            <person name="Wen W."/>
        </authorList>
    </citation>
    <scope>NUCLEOTIDE SEQUENCE [LARGE SCALE GENOMIC DNA]</scope>
    <source>
        <strain evidence="1 2">ASV49</strain>
    </source>
</reference>
<evidence type="ECO:0000313" key="2">
    <source>
        <dbReference type="Proteomes" id="UP001235064"/>
    </source>
</evidence>
<gene>
    <name evidence="1" type="ORF">QSV35_06830</name>
</gene>
<protein>
    <submittedName>
        <fullName evidence="1">Uncharacterized protein</fullName>
    </submittedName>
</protein>
<evidence type="ECO:0000313" key="1">
    <source>
        <dbReference type="EMBL" id="MDL9979040.1"/>
    </source>
</evidence>
<keyword evidence="2" id="KW-1185">Reference proteome</keyword>
<accession>A0ABT7MX74</accession>
<proteinExistence type="predicted"/>